<evidence type="ECO:0000256" key="1">
    <source>
        <dbReference type="SAM" id="MobiDB-lite"/>
    </source>
</evidence>
<protein>
    <submittedName>
        <fullName evidence="2">Uncharacterized protein</fullName>
    </submittedName>
</protein>
<evidence type="ECO:0000313" key="3">
    <source>
        <dbReference type="Proteomes" id="UP001054837"/>
    </source>
</evidence>
<gene>
    <name evidence="2" type="ORF">CDAR_541091</name>
</gene>
<feature type="region of interest" description="Disordered" evidence="1">
    <location>
        <begin position="1"/>
        <end position="43"/>
    </location>
</feature>
<reference evidence="2 3" key="1">
    <citation type="submission" date="2021-06" db="EMBL/GenBank/DDBJ databases">
        <title>Caerostris darwini draft genome.</title>
        <authorList>
            <person name="Kono N."/>
            <person name="Arakawa K."/>
        </authorList>
    </citation>
    <scope>NUCLEOTIDE SEQUENCE [LARGE SCALE GENOMIC DNA]</scope>
</reference>
<sequence>MTRGLPKWTSHHNGLAHNPSTPPPTHTKKINSQPAVPDSTPFPIVAKQFRQIRQLSKHVQSGRTSVSIYPKQIPPRLRMVP</sequence>
<keyword evidence="3" id="KW-1185">Reference proteome</keyword>
<dbReference type="EMBL" id="BPLQ01011958">
    <property type="protein sequence ID" value="GIY61586.1"/>
    <property type="molecule type" value="Genomic_DNA"/>
</dbReference>
<accession>A0AAV4UUK7</accession>
<dbReference type="Proteomes" id="UP001054837">
    <property type="component" value="Unassembled WGS sequence"/>
</dbReference>
<evidence type="ECO:0000313" key="2">
    <source>
        <dbReference type="EMBL" id="GIY61586.1"/>
    </source>
</evidence>
<organism evidence="2 3">
    <name type="scientific">Caerostris darwini</name>
    <dbReference type="NCBI Taxonomy" id="1538125"/>
    <lineage>
        <taxon>Eukaryota</taxon>
        <taxon>Metazoa</taxon>
        <taxon>Ecdysozoa</taxon>
        <taxon>Arthropoda</taxon>
        <taxon>Chelicerata</taxon>
        <taxon>Arachnida</taxon>
        <taxon>Araneae</taxon>
        <taxon>Araneomorphae</taxon>
        <taxon>Entelegynae</taxon>
        <taxon>Araneoidea</taxon>
        <taxon>Araneidae</taxon>
        <taxon>Caerostris</taxon>
    </lineage>
</organism>
<proteinExistence type="predicted"/>
<comment type="caution">
    <text evidence="2">The sequence shown here is derived from an EMBL/GenBank/DDBJ whole genome shotgun (WGS) entry which is preliminary data.</text>
</comment>
<dbReference type="AlphaFoldDB" id="A0AAV4UUK7"/>
<name>A0AAV4UUK7_9ARAC</name>